<evidence type="ECO:0000313" key="1">
    <source>
        <dbReference type="EMBL" id="SUI39628.1"/>
    </source>
</evidence>
<dbReference type="AlphaFoldDB" id="A0A379Y1W5"/>
<accession>A0A379Y1W5</accession>
<sequence length="119" mass="13407">MGVDLYYDFQKNSSKGWVKVSDNFSNDRSYMLYSLLGLEGRNAWGVKAIAPLRGLPDDIELQWDEDECDTLWGEHSQSWILSDEILASTRPVSVDGDEPGSVIADFTQRFSGFMSSMGR</sequence>
<reference evidence="1 2" key="1">
    <citation type="submission" date="2018-06" db="EMBL/GenBank/DDBJ databases">
        <authorList>
            <consortium name="Pathogen Informatics"/>
            <person name="Doyle S."/>
        </authorList>
    </citation>
    <scope>NUCLEOTIDE SEQUENCE [LARGE SCALE GENOMIC DNA]</scope>
    <source>
        <strain evidence="1 2">NCTC5798</strain>
    </source>
</reference>
<evidence type="ECO:0000313" key="2">
    <source>
        <dbReference type="Proteomes" id="UP000255534"/>
    </source>
</evidence>
<gene>
    <name evidence="1" type="ORF">NCTC5798_06069</name>
</gene>
<protein>
    <submittedName>
        <fullName evidence="1">Uncharacterized protein</fullName>
    </submittedName>
</protein>
<dbReference type="Proteomes" id="UP000255534">
    <property type="component" value="Unassembled WGS sequence"/>
</dbReference>
<proteinExistence type="predicted"/>
<organism evidence="1 2">
    <name type="scientific">Salmonella enterica I</name>
    <dbReference type="NCBI Taxonomy" id="59201"/>
    <lineage>
        <taxon>Bacteria</taxon>
        <taxon>Pseudomonadati</taxon>
        <taxon>Pseudomonadota</taxon>
        <taxon>Gammaproteobacteria</taxon>
        <taxon>Enterobacterales</taxon>
        <taxon>Enterobacteriaceae</taxon>
        <taxon>Salmonella</taxon>
    </lineage>
</organism>
<dbReference type="EMBL" id="UGXK01000002">
    <property type="protein sequence ID" value="SUI39628.1"/>
    <property type="molecule type" value="Genomic_DNA"/>
</dbReference>
<name>A0A379Y1W5_SALET</name>